<protein>
    <submittedName>
        <fullName evidence="1">Uncharacterized protein</fullName>
    </submittedName>
</protein>
<proteinExistence type="predicted"/>
<accession>X1RVP7</accession>
<dbReference type="AlphaFoldDB" id="X1RVP7"/>
<dbReference type="EMBL" id="BARW01000651">
    <property type="protein sequence ID" value="GAI67280.1"/>
    <property type="molecule type" value="Genomic_DNA"/>
</dbReference>
<reference evidence="1" key="1">
    <citation type="journal article" date="2014" name="Front. Microbiol.">
        <title>High frequency of phylogenetically diverse reductive dehalogenase-homologous genes in deep subseafloor sedimentary metagenomes.</title>
        <authorList>
            <person name="Kawai M."/>
            <person name="Futagami T."/>
            <person name="Toyoda A."/>
            <person name="Takaki Y."/>
            <person name="Nishi S."/>
            <person name="Hori S."/>
            <person name="Arai W."/>
            <person name="Tsubouchi T."/>
            <person name="Morono Y."/>
            <person name="Uchiyama I."/>
            <person name="Ito T."/>
            <person name="Fujiyama A."/>
            <person name="Inagaki F."/>
            <person name="Takami H."/>
        </authorList>
    </citation>
    <scope>NUCLEOTIDE SEQUENCE</scope>
    <source>
        <strain evidence="1">Expedition CK06-06</strain>
    </source>
</reference>
<gene>
    <name evidence="1" type="ORF">S12H4_02594</name>
</gene>
<organism evidence="1">
    <name type="scientific">marine sediment metagenome</name>
    <dbReference type="NCBI Taxonomy" id="412755"/>
    <lineage>
        <taxon>unclassified sequences</taxon>
        <taxon>metagenomes</taxon>
        <taxon>ecological metagenomes</taxon>
    </lineage>
</organism>
<comment type="caution">
    <text evidence="1">The sequence shown here is derived from an EMBL/GenBank/DDBJ whole genome shotgun (WGS) entry which is preliminary data.</text>
</comment>
<name>X1RVP7_9ZZZZ</name>
<sequence>MYEWIAKYKTVLVGFLVTIGFLIYCYGCEPKVASLVDRARLINRRELQLELDQFITMAQIRMADLDQQDELRAIVLQNALILVQGQPLNPLGIITAVASIYGIMEGGKNITKVVKNSRNKRKGNNGTA</sequence>
<evidence type="ECO:0000313" key="1">
    <source>
        <dbReference type="EMBL" id="GAI67280.1"/>
    </source>
</evidence>